<dbReference type="RefSeq" id="WP_168570528.1">
    <property type="nucleotide sequence ID" value="NZ_CP051167.1"/>
</dbReference>
<dbReference type="SUPFAM" id="SSF49899">
    <property type="entry name" value="Concanavalin A-like lectins/glucanases"/>
    <property type="match status" value="1"/>
</dbReference>
<dbReference type="InterPro" id="IPR025592">
    <property type="entry name" value="DUF4347"/>
</dbReference>
<sequence>MLKMSGPTDKRSHGICDRSSKTVKELVIVDAQVEQWEILASGVRPECEVVVLHPHEDGIQQIAALLTADRPDGIQSGSLSTIHIISHGSADTLYLGNSILNRETLETLYSQAIQQWRQVLSDNAHILIYGCNVAAIDADASSQTSLLSLLRELTGANIAASSTAIGNAAQGGNWNLDYSTDPKQPALAFLPEVMANYPAVLGKGPGGVGTTDGTSTLELWLKGDAGVTQTANAVSAWGDQSGNGVSLDQPTAASQPTYNATGLNNQPTLTFDGTDDYLETAFNANLNSPQFDLFVVTKATGGAGTFRSVITSREVTPEARGYSLYAADVNTWQHWTGDGAAAWVKGGSSPVTADSWEVIAGNYDGTTQRTFTNGAEVDSIATTYPPNTSNPTRIGAGFRAGDPSLDFYLPGEIAEVLIYSNALNTAERTIVDNYLSSKYALTTATDKYVGDNAANGDYDLNVAGIGQEANGNNTTATSADLTIANNTYLQDNGDYLLFGHNQATNSLVTTDIPTGTTNRWNRVWYLDKTDTNTNNGTVDLTFDFSELGSTPTGTYTLLFRNGTTGAFSAVAGVTAGTISGNQVVFSGVDLSALADGYYTLGSDSSAPTLSSVSIASNNANDTSLAKVGDTVTVTFTASDPLSGTPTVTIGGQTATVTNTTGNTYEATYTLTDSDTEGAQAINIQFSDAGGNTGTATATTDSSSVSLDKTAPSLSAVSIASNNANDTSTATVGDTVTVTFTASETLSGTPTVTIGGQTATVTNTTGNSYEATYTLADGDSTGALGFNINFTDVVGNTGTSAATTDSSSVTFNATPDSIGLAFDNSEVITNPLNLGFTKLQESLTDSLGKLPIVGESVQTAVPNFFNNIKNQLSTGLSVSQVWDAAKFKQAIQDALSQDFANVTVSESVGANGELQAIVNLSQQYNPTVGLNGDLGLPGLKLNAQGDANTKFNYDFSLGLGLNEQGLFFDTNNTTLSLNTEASLADNFQGTSDVSLLPINLANNTNNPTQLTGDFQLSLQDLTADLGGVNDGKLTFSELDQGTYDLSYLIDTTLNTKGTLGFKARTNLGESAAIPSYSFDLNANFPELNYANGQWSGPQIPKLAFNNIQLDLGTFVADFAEPVMSTIDDIISPIKPLLTVFNGNIEPLSHFGIVREFFDINEDGKVTLIEVGAKITGNDIDTSFLDSLEYVIQANSLLVDLANSGGNITIDLGDYELDFDPTNPNAELKNAPKTQVKTTASSLEQAKSNSTTQELFNLFGKMDGLSFPILTPDNSVDLLLGKEDVTLFAYKLPDLDFEFNLGEEFPIFSIPVVNVGVNGTFGIDLAATSNLGFGFDTYGLAEWKKSGGTDYSKIFDGFYVSDRQNADGTGDDVHELKLTGGINLGGGVNVALAKAYLTGGLEANIKFDLLDVGEGEFSSSQFDGLREEVRAVLNEYSHLGVDPNLADDLNMNAENLYEEGKAKIREPAGSSVSAENVDTVRNEMWWKVHDVLGKVYNSSVEKALGTGDGKIRASEITSRISRPLSLFAINGDLKAVLDFVAEYYVPLSWYTAYEKRLAEVTLAEFRLGDYTSNKSRAIDPYISGGFVFFDANFNEVFDEDTEPFALTNPDGSFELDIQLDSFDLNGNGTIDPTEGQIILNEGVDASTYLPLVTPLTSIPGSEVVTPLTTMIAWLVEDGLDPASAENQVKTALGLPAEVNLSTYDPLFAIANGDPNGVAVFAAMIQVQNTIVQTAKLIEGGSDIAVVQLGHAAISGIAKFLKSNSSVDLTQLETIEAIVQDAISFSPSFGSEGNTVNAEQISSVASAAAEVMALGNQIVQELSTSGLPLTDIATEITKMQAVAVGQIAVGLPELAAGTLPVEEFLANNTKEAIEQKMAEVRVADPTVRPTFPSFNIEVDPAGPQLEDPSELSPWLPQQLLTNNDGEQLSDDKQIETAQPRKLSILLFDPAYYLAENVDVADAVANGTVRSAAEHFSLFGLAEGRSPSEVFTNLYLANNPDVADAVTNGSFRSAFQHFIKFGFAEGRFPSDLFKDFEMFYVSQNADAAEAIANGTYSNGLEHLVSVGFAEGRNPFVQFEMLTQTFDAKYYLSQNADVADAVENGIFRNAMEHFIYFGLSEGRNPSLAFSNPIYLANNPDVESAINEGSFASGYAHYLMHGFAEGRIGGAIAVNARTNFNLGDRALLTEQETDLLTGMDENTINSDLGDVDQLIGQPGAETFILGDANQAYYLNSADAVSGKEYAIVTNFDTSEDIIQLQGVSADYELAASPAGIPSGTAIYRNEGDSKDLIAVVQDVSELSLQSDYFSFV</sequence>
<dbReference type="InterPro" id="IPR013320">
    <property type="entry name" value="ConA-like_dom_sf"/>
</dbReference>
<reference evidence="2 3" key="1">
    <citation type="submission" date="2020-04" db="EMBL/GenBank/DDBJ databases">
        <authorList>
            <person name="Basu S."/>
            <person name="Maruthanayagam V."/>
            <person name="Chakraborty S."/>
            <person name="Pramanik A."/>
            <person name="Mukherjee J."/>
            <person name="Brink B."/>
        </authorList>
    </citation>
    <scope>NUCLEOTIDE SEQUENCE [LARGE SCALE GENOMIC DNA]</scope>
    <source>
        <strain evidence="2 3">AP17</strain>
    </source>
</reference>
<dbReference type="KEGG" id="oxy:HCG48_18800"/>
<evidence type="ECO:0000313" key="2">
    <source>
        <dbReference type="EMBL" id="QIZ72379.1"/>
    </source>
</evidence>
<proteinExistence type="predicted"/>
<evidence type="ECO:0000259" key="1">
    <source>
        <dbReference type="Pfam" id="PF14252"/>
    </source>
</evidence>
<feature type="domain" description="DUF4347" evidence="1">
    <location>
        <begin position="26"/>
        <end position="201"/>
    </location>
</feature>
<protein>
    <submittedName>
        <fullName evidence="2">DUF4347 domain-containing protein</fullName>
    </submittedName>
</protein>
<dbReference type="InterPro" id="IPR018247">
    <property type="entry name" value="EF_Hand_1_Ca_BS"/>
</dbReference>
<dbReference type="PROSITE" id="PS00018">
    <property type="entry name" value="EF_HAND_1"/>
    <property type="match status" value="1"/>
</dbReference>
<accession>A0A6H1U428</accession>
<gene>
    <name evidence="2" type="ORF">HCG48_18800</name>
</gene>
<dbReference type="Proteomes" id="UP000500857">
    <property type="component" value="Chromosome"/>
</dbReference>
<keyword evidence="3" id="KW-1185">Reference proteome</keyword>
<dbReference type="EMBL" id="CP051167">
    <property type="protein sequence ID" value="QIZ72379.1"/>
    <property type="molecule type" value="Genomic_DNA"/>
</dbReference>
<organism evidence="2 3">
    <name type="scientific">Oxynema aestuarii AP17</name>
    <dbReference type="NCBI Taxonomy" id="2064643"/>
    <lineage>
        <taxon>Bacteria</taxon>
        <taxon>Bacillati</taxon>
        <taxon>Cyanobacteriota</taxon>
        <taxon>Cyanophyceae</taxon>
        <taxon>Oscillatoriophycideae</taxon>
        <taxon>Oscillatoriales</taxon>
        <taxon>Oscillatoriaceae</taxon>
        <taxon>Oxynema</taxon>
        <taxon>Oxynema aestuarii</taxon>
    </lineage>
</organism>
<dbReference type="Pfam" id="PF14252">
    <property type="entry name" value="DUF4347"/>
    <property type="match status" value="1"/>
</dbReference>
<dbReference type="Pfam" id="PF13385">
    <property type="entry name" value="Laminin_G_3"/>
    <property type="match status" value="1"/>
</dbReference>
<evidence type="ECO:0000313" key="3">
    <source>
        <dbReference type="Proteomes" id="UP000500857"/>
    </source>
</evidence>
<name>A0A6H1U428_9CYAN</name>